<organism evidence="6 7">
    <name type="scientific">Podila minutissima</name>
    <dbReference type="NCBI Taxonomy" id="64525"/>
    <lineage>
        <taxon>Eukaryota</taxon>
        <taxon>Fungi</taxon>
        <taxon>Fungi incertae sedis</taxon>
        <taxon>Mucoromycota</taxon>
        <taxon>Mortierellomycotina</taxon>
        <taxon>Mortierellomycetes</taxon>
        <taxon>Mortierellales</taxon>
        <taxon>Mortierellaceae</taxon>
        <taxon>Podila</taxon>
    </lineage>
</organism>
<gene>
    <name evidence="6" type="primary">SAT4_3</name>
    <name evidence="6" type="ORF">BG006_003544</name>
</gene>
<feature type="compositionally biased region" description="Basic and acidic residues" evidence="4">
    <location>
        <begin position="1"/>
        <end position="12"/>
    </location>
</feature>
<dbReference type="GO" id="GO:0005524">
    <property type="term" value="F:ATP binding"/>
    <property type="evidence" value="ECO:0007669"/>
    <property type="project" value="UniProtKB-UniRule"/>
</dbReference>
<dbReference type="Proteomes" id="UP000696485">
    <property type="component" value="Unassembled WGS sequence"/>
</dbReference>
<evidence type="ECO:0000313" key="7">
    <source>
        <dbReference type="Proteomes" id="UP000696485"/>
    </source>
</evidence>
<dbReference type="PROSITE" id="PS00107">
    <property type="entry name" value="PROTEIN_KINASE_ATP"/>
    <property type="match status" value="1"/>
</dbReference>
<evidence type="ECO:0000256" key="2">
    <source>
        <dbReference type="ARBA" id="ARBA00022840"/>
    </source>
</evidence>
<dbReference type="PROSITE" id="PS50011">
    <property type="entry name" value="PROTEIN_KINASE_DOM"/>
    <property type="match status" value="1"/>
</dbReference>
<protein>
    <submittedName>
        <fullName evidence="6">Serine/threonine-protein kinase HAL4/sat4</fullName>
    </submittedName>
</protein>
<dbReference type="GO" id="GO:0005737">
    <property type="term" value="C:cytoplasm"/>
    <property type="evidence" value="ECO:0007669"/>
    <property type="project" value="TreeGrafter"/>
</dbReference>
<keyword evidence="1 3" id="KW-0547">Nucleotide-binding</keyword>
<comment type="caution">
    <text evidence="6">The sequence shown here is derived from an EMBL/GenBank/DDBJ whole genome shotgun (WGS) entry which is preliminary data.</text>
</comment>
<feature type="region of interest" description="Disordered" evidence="4">
    <location>
        <begin position="1"/>
        <end position="33"/>
    </location>
</feature>
<feature type="compositionally biased region" description="Low complexity" evidence="4">
    <location>
        <begin position="62"/>
        <end position="90"/>
    </location>
</feature>
<dbReference type="PANTHER" id="PTHR24346:SF30">
    <property type="entry name" value="MATERNAL EMBRYONIC LEUCINE ZIPPER KINASE"/>
    <property type="match status" value="1"/>
</dbReference>
<dbReference type="CDD" id="cd13994">
    <property type="entry name" value="STKc_HAL4_like"/>
    <property type="match status" value="1"/>
</dbReference>
<keyword evidence="6" id="KW-0418">Kinase</keyword>
<evidence type="ECO:0000256" key="4">
    <source>
        <dbReference type="SAM" id="MobiDB-lite"/>
    </source>
</evidence>
<evidence type="ECO:0000259" key="5">
    <source>
        <dbReference type="PROSITE" id="PS50011"/>
    </source>
</evidence>
<dbReference type="GO" id="GO:0004674">
    <property type="term" value="F:protein serine/threonine kinase activity"/>
    <property type="evidence" value="ECO:0007669"/>
    <property type="project" value="TreeGrafter"/>
</dbReference>
<dbReference type="Gene3D" id="1.10.510.10">
    <property type="entry name" value="Transferase(Phosphotransferase) domain 1"/>
    <property type="match status" value="1"/>
</dbReference>
<dbReference type="SMART" id="SM00220">
    <property type="entry name" value="S_TKc"/>
    <property type="match status" value="1"/>
</dbReference>
<name>A0A9P5STM4_9FUNG</name>
<dbReference type="PROSITE" id="PS00108">
    <property type="entry name" value="PROTEIN_KINASE_ST"/>
    <property type="match status" value="1"/>
</dbReference>
<reference evidence="6" key="1">
    <citation type="journal article" date="2020" name="Fungal Divers.">
        <title>Resolving the Mortierellaceae phylogeny through synthesis of multi-gene phylogenetics and phylogenomics.</title>
        <authorList>
            <person name="Vandepol N."/>
            <person name="Liber J."/>
            <person name="Desiro A."/>
            <person name="Na H."/>
            <person name="Kennedy M."/>
            <person name="Barry K."/>
            <person name="Grigoriev I.V."/>
            <person name="Miller A.N."/>
            <person name="O'Donnell K."/>
            <person name="Stajich J.E."/>
            <person name="Bonito G."/>
        </authorList>
    </citation>
    <scope>NUCLEOTIDE SEQUENCE</scope>
    <source>
        <strain evidence="6">NVP1</strain>
    </source>
</reference>
<dbReference type="InterPro" id="IPR008271">
    <property type="entry name" value="Ser/Thr_kinase_AS"/>
</dbReference>
<dbReference type="InterPro" id="IPR000719">
    <property type="entry name" value="Prot_kinase_dom"/>
</dbReference>
<dbReference type="EMBL" id="JAAAUY010000002">
    <property type="protein sequence ID" value="KAF9338377.1"/>
    <property type="molecule type" value="Genomic_DNA"/>
</dbReference>
<dbReference type="AlphaFoldDB" id="A0A9P5STM4"/>
<dbReference type="SUPFAM" id="SSF56112">
    <property type="entry name" value="Protein kinase-like (PK-like)"/>
    <property type="match status" value="1"/>
</dbReference>
<keyword evidence="2 3" id="KW-0067">ATP-binding</keyword>
<keyword evidence="7" id="KW-1185">Reference proteome</keyword>
<evidence type="ECO:0000256" key="1">
    <source>
        <dbReference type="ARBA" id="ARBA00022741"/>
    </source>
</evidence>
<dbReference type="PANTHER" id="PTHR24346">
    <property type="entry name" value="MAP/MICROTUBULE AFFINITY-REGULATING KINASE"/>
    <property type="match status" value="1"/>
</dbReference>
<dbReference type="Pfam" id="PF00069">
    <property type="entry name" value="Pkinase"/>
    <property type="match status" value="1"/>
</dbReference>
<dbReference type="GO" id="GO:0035556">
    <property type="term" value="P:intracellular signal transduction"/>
    <property type="evidence" value="ECO:0007669"/>
    <property type="project" value="TreeGrafter"/>
</dbReference>
<keyword evidence="6" id="KW-0808">Transferase</keyword>
<dbReference type="InterPro" id="IPR017441">
    <property type="entry name" value="Protein_kinase_ATP_BS"/>
</dbReference>
<dbReference type="InterPro" id="IPR011009">
    <property type="entry name" value="Kinase-like_dom_sf"/>
</dbReference>
<proteinExistence type="predicted"/>
<feature type="domain" description="Protein kinase" evidence="5">
    <location>
        <begin position="198"/>
        <end position="502"/>
    </location>
</feature>
<feature type="binding site" evidence="3">
    <location>
        <position position="231"/>
    </location>
    <ligand>
        <name>ATP</name>
        <dbReference type="ChEBI" id="CHEBI:30616"/>
    </ligand>
</feature>
<evidence type="ECO:0000256" key="3">
    <source>
        <dbReference type="PROSITE-ProRule" id="PRU10141"/>
    </source>
</evidence>
<feature type="region of interest" description="Disordered" evidence="4">
    <location>
        <begin position="61"/>
        <end position="97"/>
    </location>
</feature>
<sequence>MSHSELHSEDHPPNNTSIASIRHGHQSGVQSPHPLLTRLSSLARSRSSHLDRIHNLQTEIVDIPSPAGAPSSASPSTWSISSSDTGPSSANSSVIESRTRYERLPNGSHRHHLSAPKRQQFLSNQVRRLRELLDGKRDREDPQTAPHHHLRPEVFEHPLSLLNEKYQHMETEQLCNGAASPSLQRRNTAKAGFVTKYGELQQIIGKGAFGTVRLSTKRNPESGEESVYAIKEFKYASGESQKQYMRRLTSEFCIASSLKHTNVIQTMDLLQIHNGDTYSEVMEYCAGGDMHSLIASANTLGESESNCFFAQLVNGVAFLHAMGVVHRDLKPENLLLTSDGCLKIADFGNSEVFRMPWEKKVRSSTSIRGSGPFIAPEEFTKETFDARKVDMWACGIIYMCMRLGRYTWHEASDGDPIWDGYLYKRERFLELQNATTNGGSASTSNGTLPAHVPEHLNLTALEQVSHFTLAWPNHIANVIENLLEPDARKRWQATNVLDSDWFRRIDNCHPTERPPERMLDESEFETLSSRPVGSRVVQEETAVVACKLVKEEKARRDEIGHETQPSLLA</sequence>
<dbReference type="Gene3D" id="3.30.200.20">
    <property type="entry name" value="Phosphorylase Kinase, domain 1"/>
    <property type="match status" value="1"/>
</dbReference>
<accession>A0A9P5STM4</accession>
<evidence type="ECO:0000313" key="6">
    <source>
        <dbReference type="EMBL" id="KAF9338377.1"/>
    </source>
</evidence>